<keyword evidence="2" id="KW-1185">Reference proteome</keyword>
<protein>
    <submittedName>
        <fullName evidence="1">HAD-like domain-containing protein</fullName>
    </submittedName>
</protein>
<evidence type="ECO:0000313" key="1">
    <source>
        <dbReference type="EMBL" id="KAJ3808476.1"/>
    </source>
</evidence>
<proteinExistence type="predicted"/>
<sequence length="249" mass="28347">MTVRLVTFDIVHTLITPRMPIHVQYAMAFKPYLGDVDPNSVKGSFKIALKALQMEKPAYEQGSQSWWTDVIRRTALGVGVNPQVLDVSLGNIVPNLMKVFSSKEGYMEFEDVLPTLHALHKRQIYTAVISNSDSRSRSVLTDLELPNYMIPIVLSEEEGIEKPTKEIFLRTLERVNYIRGERIRPEQCVHVGDELDADYYGAVGAGMRALLLRRTGPESKQDEDLNGVEVIRRLDEILHYTEQFAVSRR</sequence>
<organism evidence="1 2">
    <name type="scientific">Lentinula aff. lateritia</name>
    <dbReference type="NCBI Taxonomy" id="2804960"/>
    <lineage>
        <taxon>Eukaryota</taxon>
        <taxon>Fungi</taxon>
        <taxon>Dikarya</taxon>
        <taxon>Basidiomycota</taxon>
        <taxon>Agaricomycotina</taxon>
        <taxon>Agaricomycetes</taxon>
        <taxon>Agaricomycetidae</taxon>
        <taxon>Agaricales</taxon>
        <taxon>Marasmiineae</taxon>
        <taxon>Omphalotaceae</taxon>
        <taxon>Lentinula</taxon>
    </lineage>
</organism>
<name>A0ACC1TVV4_9AGAR</name>
<dbReference type="EMBL" id="MU795219">
    <property type="protein sequence ID" value="KAJ3808476.1"/>
    <property type="molecule type" value="Genomic_DNA"/>
</dbReference>
<comment type="caution">
    <text evidence="1">The sequence shown here is derived from an EMBL/GenBank/DDBJ whole genome shotgun (WGS) entry which is preliminary data.</text>
</comment>
<reference evidence="1" key="1">
    <citation type="submission" date="2022-09" db="EMBL/GenBank/DDBJ databases">
        <title>A Global Phylogenomic Analysis of the Shiitake Genus Lentinula.</title>
        <authorList>
            <consortium name="DOE Joint Genome Institute"/>
            <person name="Sierra-Patev S."/>
            <person name="Min B."/>
            <person name="Naranjo-Ortiz M."/>
            <person name="Looney B."/>
            <person name="Konkel Z."/>
            <person name="Slot J.C."/>
            <person name="Sakamoto Y."/>
            <person name="Steenwyk J.L."/>
            <person name="Rokas A."/>
            <person name="Carro J."/>
            <person name="Camarero S."/>
            <person name="Ferreira P."/>
            <person name="Molpeceres G."/>
            <person name="Ruiz-Duenas F.J."/>
            <person name="Serrano A."/>
            <person name="Henrissat B."/>
            <person name="Drula E."/>
            <person name="Hughes K.W."/>
            <person name="Mata J.L."/>
            <person name="Ishikawa N.K."/>
            <person name="Vargas-Isla R."/>
            <person name="Ushijima S."/>
            <person name="Smith C.A."/>
            <person name="Ahrendt S."/>
            <person name="Andreopoulos W."/>
            <person name="He G."/>
            <person name="Labutti K."/>
            <person name="Lipzen A."/>
            <person name="Ng V."/>
            <person name="Riley R."/>
            <person name="Sandor L."/>
            <person name="Barry K."/>
            <person name="Martinez A.T."/>
            <person name="Xiao Y."/>
            <person name="Gibbons J.G."/>
            <person name="Terashima K."/>
            <person name="Grigoriev I.V."/>
            <person name="Hibbett D.S."/>
        </authorList>
    </citation>
    <scope>NUCLEOTIDE SEQUENCE</scope>
    <source>
        <strain evidence="1">TMI1499</strain>
    </source>
</reference>
<dbReference type="Proteomes" id="UP001163835">
    <property type="component" value="Unassembled WGS sequence"/>
</dbReference>
<accession>A0ACC1TVV4</accession>
<gene>
    <name evidence="1" type="ORF">F5876DRAFT_45916</name>
</gene>
<evidence type="ECO:0000313" key="2">
    <source>
        <dbReference type="Proteomes" id="UP001163835"/>
    </source>
</evidence>